<comment type="caution">
    <text evidence="1">The sequence shown here is derived from an EMBL/GenBank/DDBJ whole genome shotgun (WGS) entry which is preliminary data.</text>
</comment>
<sequence>MNQRLRQSPANLGTPSSLPPAPCCQIRPIEILRPPTQSGCRCHSGWPTEAGNTLLASLLLPRPTHSLGYSSLRRVGISLGATNKISPLLLSFQSFYARIARPTKPNPAPPSTRCFSAPAHPTNAFLSGTFRA</sequence>
<dbReference type="AlphaFoldDB" id="A0AAW0G9Z0"/>
<reference evidence="1 2" key="1">
    <citation type="submission" date="2022-09" db="EMBL/GenBank/DDBJ databases">
        <authorList>
            <person name="Palmer J.M."/>
        </authorList>
    </citation>
    <scope>NUCLEOTIDE SEQUENCE [LARGE SCALE GENOMIC DNA]</scope>
    <source>
        <strain evidence="1 2">DSM 7382</strain>
    </source>
</reference>
<keyword evidence="2" id="KW-1185">Reference proteome</keyword>
<proteinExistence type="predicted"/>
<name>A0AAW0G9Z0_9APHY</name>
<evidence type="ECO:0000313" key="1">
    <source>
        <dbReference type="EMBL" id="KAK7690253.1"/>
    </source>
</evidence>
<dbReference type="EMBL" id="JASBNA010000007">
    <property type="protein sequence ID" value="KAK7690253.1"/>
    <property type="molecule type" value="Genomic_DNA"/>
</dbReference>
<protein>
    <submittedName>
        <fullName evidence="1">Uncharacterized protein</fullName>
    </submittedName>
</protein>
<gene>
    <name evidence="1" type="ORF">QCA50_006908</name>
</gene>
<organism evidence="1 2">
    <name type="scientific">Cerrena zonata</name>
    <dbReference type="NCBI Taxonomy" id="2478898"/>
    <lineage>
        <taxon>Eukaryota</taxon>
        <taxon>Fungi</taxon>
        <taxon>Dikarya</taxon>
        <taxon>Basidiomycota</taxon>
        <taxon>Agaricomycotina</taxon>
        <taxon>Agaricomycetes</taxon>
        <taxon>Polyporales</taxon>
        <taxon>Cerrenaceae</taxon>
        <taxon>Cerrena</taxon>
    </lineage>
</organism>
<dbReference type="Proteomes" id="UP001385951">
    <property type="component" value="Unassembled WGS sequence"/>
</dbReference>
<evidence type="ECO:0000313" key="2">
    <source>
        <dbReference type="Proteomes" id="UP001385951"/>
    </source>
</evidence>
<accession>A0AAW0G9Z0</accession>